<keyword evidence="5 6" id="KW-0472">Membrane</keyword>
<feature type="domain" description="ABC-2 type transporter transmembrane" evidence="7">
    <location>
        <begin position="20"/>
        <end position="367"/>
    </location>
</feature>
<reference evidence="8 9" key="1">
    <citation type="journal article" date="2016" name="ISME J.">
        <title>Chasing the elusive Euryarchaeota class WSA2: genomes reveal a uniquely fastidious methyl-reducing methanogen.</title>
        <authorList>
            <person name="Nobu M.K."/>
            <person name="Narihiro T."/>
            <person name="Kuroda K."/>
            <person name="Mei R."/>
            <person name="Liu W.T."/>
        </authorList>
    </citation>
    <scope>NUCLEOTIDE SEQUENCE [LARGE SCALE GENOMIC DNA]</scope>
    <source>
        <strain evidence="8">U1lsi0528_Bin089</strain>
    </source>
</reference>
<dbReference type="Proteomes" id="UP000075578">
    <property type="component" value="Unassembled WGS sequence"/>
</dbReference>
<keyword evidence="2" id="KW-1003">Cell membrane</keyword>
<sequence length="397" mass="44576">MKSKTKIVAFTEFITNVKRKEFIILTLLLPLILLMSMVIPLLFMQTVSHEKETLGVVDETGIVLPILKERYTEYILQEIENVEDARLFLESKNISSYIFIPKDFIHSGKVYYYSKIQLSSFSSANINLEQILSDIVIENLLEEKGVPKETINKVKNPIQMERITVTKAGEEKETPFSFVSNYLLPLFLFMSIMNAGGYLLNGIVEEKENKVVEVLLSTISPTELLSGKIIGLGGLGILQICIWVSGIVIVTQILNIPLISLEKGVLIMIFFVLGYLFYSSIFAMIGSVSTSTRDSQQISAVVSFVVFIPLLLFFGIIQSPNMTFIRLLGMVPPFIPTIMIMRILLSEVPLIDILISLFILTASLIIMAKVTSKVFKIGILMYGKKPNITELIKLIRG</sequence>
<evidence type="ECO:0000313" key="9">
    <source>
        <dbReference type="Proteomes" id="UP000075578"/>
    </source>
</evidence>
<feature type="transmembrane region" description="Helical" evidence="6">
    <location>
        <begin position="182"/>
        <end position="200"/>
    </location>
</feature>
<keyword evidence="3 6" id="KW-0812">Transmembrane</keyword>
<dbReference type="Gene3D" id="3.40.190.10">
    <property type="entry name" value="Periplasmic binding protein-like II"/>
    <property type="match status" value="1"/>
</dbReference>
<evidence type="ECO:0000259" key="7">
    <source>
        <dbReference type="Pfam" id="PF12698"/>
    </source>
</evidence>
<dbReference type="PANTHER" id="PTHR30294">
    <property type="entry name" value="MEMBRANE COMPONENT OF ABC TRANSPORTER YHHJ-RELATED"/>
    <property type="match status" value="1"/>
</dbReference>
<feature type="transmembrane region" description="Helical" evidence="6">
    <location>
        <begin position="298"/>
        <end position="317"/>
    </location>
</feature>
<evidence type="ECO:0000256" key="1">
    <source>
        <dbReference type="ARBA" id="ARBA00004651"/>
    </source>
</evidence>
<dbReference type="PANTHER" id="PTHR30294:SF29">
    <property type="entry name" value="MULTIDRUG ABC TRANSPORTER PERMEASE YBHS-RELATED"/>
    <property type="match status" value="1"/>
</dbReference>
<name>A0A150JA24_9EURY</name>
<dbReference type="SUPFAM" id="SSF53850">
    <property type="entry name" value="Periplasmic binding protein-like II"/>
    <property type="match status" value="1"/>
</dbReference>
<dbReference type="Pfam" id="PF12698">
    <property type="entry name" value="ABC2_membrane_3"/>
    <property type="match status" value="1"/>
</dbReference>
<dbReference type="AlphaFoldDB" id="A0A150JA24"/>
<feature type="transmembrane region" description="Helical" evidence="6">
    <location>
        <begin position="350"/>
        <end position="368"/>
    </location>
</feature>
<evidence type="ECO:0000256" key="3">
    <source>
        <dbReference type="ARBA" id="ARBA00022692"/>
    </source>
</evidence>
<accession>A0A150JA24</accession>
<feature type="transmembrane region" description="Helical" evidence="6">
    <location>
        <begin position="265"/>
        <end position="286"/>
    </location>
</feature>
<protein>
    <submittedName>
        <fullName evidence="8">ABC-2 family transporter protein</fullName>
    </submittedName>
</protein>
<dbReference type="InterPro" id="IPR013525">
    <property type="entry name" value="ABC2_TM"/>
</dbReference>
<dbReference type="EMBL" id="LNGD01000005">
    <property type="protein sequence ID" value="KYC54113.1"/>
    <property type="molecule type" value="Genomic_DNA"/>
</dbReference>
<evidence type="ECO:0000256" key="2">
    <source>
        <dbReference type="ARBA" id="ARBA00022475"/>
    </source>
</evidence>
<dbReference type="GO" id="GO:0140359">
    <property type="term" value="F:ABC-type transporter activity"/>
    <property type="evidence" value="ECO:0007669"/>
    <property type="project" value="InterPro"/>
</dbReference>
<comment type="caution">
    <text evidence="8">The sequence shown here is derived from an EMBL/GenBank/DDBJ whole genome shotgun (WGS) entry which is preliminary data.</text>
</comment>
<dbReference type="InterPro" id="IPR051449">
    <property type="entry name" value="ABC-2_transporter_component"/>
</dbReference>
<comment type="subcellular location">
    <subcellularLocation>
        <location evidence="1">Cell membrane</location>
        <topology evidence="1">Multi-pass membrane protein</topology>
    </subcellularLocation>
</comment>
<evidence type="ECO:0000313" key="8">
    <source>
        <dbReference type="EMBL" id="KYC54113.1"/>
    </source>
</evidence>
<organism evidence="8 9">
    <name type="scientific">Candidatus Methanofastidiosum methylothiophilum</name>
    <dbReference type="NCBI Taxonomy" id="1705564"/>
    <lineage>
        <taxon>Archaea</taxon>
        <taxon>Methanobacteriati</taxon>
        <taxon>Methanobacteriota</taxon>
        <taxon>Stenosarchaea group</taxon>
        <taxon>Candidatus Methanofastidiosia</taxon>
        <taxon>Candidatus Methanofastidiosales</taxon>
        <taxon>Candidatus Methanofastidiosaceae</taxon>
        <taxon>Candidatus Methanofastidiosum</taxon>
    </lineage>
</organism>
<feature type="transmembrane region" description="Helical" evidence="6">
    <location>
        <begin position="229"/>
        <end position="253"/>
    </location>
</feature>
<evidence type="ECO:0000256" key="4">
    <source>
        <dbReference type="ARBA" id="ARBA00022989"/>
    </source>
</evidence>
<evidence type="ECO:0000256" key="6">
    <source>
        <dbReference type="SAM" id="Phobius"/>
    </source>
</evidence>
<feature type="transmembrane region" description="Helical" evidence="6">
    <location>
        <begin position="22"/>
        <end position="43"/>
    </location>
</feature>
<gene>
    <name evidence="8" type="ORF">AMQ74_00166</name>
</gene>
<dbReference type="GO" id="GO:0005886">
    <property type="term" value="C:plasma membrane"/>
    <property type="evidence" value="ECO:0007669"/>
    <property type="project" value="UniProtKB-SubCell"/>
</dbReference>
<proteinExistence type="predicted"/>
<feature type="transmembrane region" description="Helical" evidence="6">
    <location>
        <begin position="324"/>
        <end position="344"/>
    </location>
</feature>
<evidence type="ECO:0000256" key="5">
    <source>
        <dbReference type="ARBA" id="ARBA00023136"/>
    </source>
</evidence>
<keyword evidence="4 6" id="KW-1133">Transmembrane helix</keyword>